<feature type="non-terminal residue" evidence="1">
    <location>
        <position position="1"/>
    </location>
</feature>
<sequence length="101" mass="10562">MMRDSKLKIYAVAVVGLLSISTIPNCFGYTDPSDVVAINSLYVALGMPPLLGWLFAGGDPCLEGWQGVQCVNSNITGIVLNNASLGGELSENLGAFASIIQ</sequence>
<dbReference type="Proteomes" id="UP001206925">
    <property type="component" value="Unassembled WGS sequence"/>
</dbReference>
<proteinExistence type="predicted"/>
<evidence type="ECO:0008006" key="3">
    <source>
        <dbReference type="Google" id="ProtNLM"/>
    </source>
</evidence>
<gene>
    <name evidence="1" type="ORF">M8C21_018703</name>
</gene>
<keyword evidence="2" id="KW-1185">Reference proteome</keyword>
<accession>A0AAD5DDU4</accession>
<dbReference type="InterPro" id="IPR032675">
    <property type="entry name" value="LRR_dom_sf"/>
</dbReference>
<dbReference type="Gene3D" id="3.80.10.10">
    <property type="entry name" value="Ribonuclease Inhibitor"/>
    <property type="match status" value="1"/>
</dbReference>
<evidence type="ECO:0000313" key="1">
    <source>
        <dbReference type="EMBL" id="KAI7757982.1"/>
    </source>
</evidence>
<protein>
    <recommendedName>
        <fullName evidence="3">Leucine-rich repeat-containing N-terminal plant-type domain-containing protein</fullName>
    </recommendedName>
</protein>
<comment type="caution">
    <text evidence="1">The sequence shown here is derived from an EMBL/GenBank/DDBJ whole genome shotgun (WGS) entry which is preliminary data.</text>
</comment>
<organism evidence="1 2">
    <name type="scientific">Ambrosia artemisiifolia</name>
    <name type="common">Common ragweed</name>
    <dbReference type="NCBI Taxonomy" id="4212"/>
    <lineage>
        <taxon>Eukaryota</taxon>
        <taxon>Viridiplantae</taxon>
        <taxon>Streptophyta</taxon>
        <taxon>Embryophyta</taxon>
        <taxon>Tracheophyta</taxon>
        <taxon>Spermatophyta</taxon>
        <taxon>Magnoliopsida</taxon>
        <taxon>eudicotyledons</taxon>
        <taxon>Gunneridae</taxon>
        <taxon>Pentapetalae</taxon>
        <taxon>asterids</taxon>
        <taxon>campanulids</taxon>
        <taxon>Asterales</taxon>
        <taxon>Asteraceae</taxon>
        <taxon>Asteroideae</taxon>
        <taxon>Heliantheae alliance</taxon>
        <taxon>Heliantheae</taxon>
        <taxon>Ambrosia</taxon>
    </lineage>
</organism>
<reference evidence="1" key="1">
    <citation type="submission" date="2022-06" db="EMBL/GenBank/DDBJ databases">
        <title>Uncovering the hologenomic basis of an extraordinary plant invasion.</title>
        <authorList>
            <person name="Bieker V.C."/>
            <person name="Martin M.D."/>
            <person name="Gilbert T."/>
            <person name="Hodgins K."/>
            <person name="Battlay P."/>
            <person name="Petersen B."/>
            <person name="Wilson J."/>
        </authorList>
    </citation>
    <scope>NUCLEOTIDE SEQUENCE</scope>
    <source>
        <strain evidence="1">AA19_3_7</strain>
        <tissue evidence="1">Leaf</tissue>
    </source>
</reference>
<dbReference type="AlphaFoldDB" id="A0AAD5DDU4"/>
<evidence type="ECO:0000313" key="2">
    <source>
        <dbReference type="Proteomes" id="UP001206925"/>
    </source>
</evidence>
<name>A0AAD5DDU4_AMBAR</name>
<dbReference type="EMBL" id="JAMZMK010000036">
    <property type="protein sequence ID" value="KAI7757982.1"/>
    <property type="molecule type" value="Genomic_DNA"/>
</dbReference>